<dbReference type="GO" id="GO:0006355">
    <property type="term" value="P:regulation of DNA-templated transcription"/>
    <property type="evidence" value="ECO:0007669"/>
    <property type="project" value="InterPro"/>
</dbReference>
<feature type="transmembrane region" description="Helical" evidence="4">
    <location>
        <begin position="352"/>
        <end position="370"/>
    </location>
</feature>
<keyword evidence="1" id="KW-0805">Transcription regulation</keyword>
<feature type="transmembrane region" description="Helical" evidence="4">
    <location>
        <begin position="290"/>
        <end position="311"/>
    </location>
</feature>
<dbReference type="EMBL" id="QICC01000043">
    <property type="protein sequence ID" value="RNM41249.1"/>
    <property type="molecule type" value="Genomic_DNA"/>
</dbReference>
<dbReference type="Proteomes" id="UP000253817">
    <property type="component" value="Unassembled WGS sequence"/>
</dbReference>
<feature type="transmembrane region" description="Helical" evidence="4">
    <location>
        <begin position="259"/>
        <end position="278"/>
    </location>
</feature>
<keyword evidence="4" id="KW-0472">Membrane</keyword>
<evidence type="ECO:0000259" key="5">
    <source>
        <dbReference type="PROSITE" id="PS50043"/>
    </source>
</evidence>
<reference evidence="6 8" key="1">
    <citation type="journal article" date="2018" name="Elife">
        <title>Discovery and characterization of a prevalent human gut bacterial enzyme sufficient for the inactivation of a family of plant toxins.</title>
        <authorList>
            <person name="Koppel N."/>
            <person name="Bisanz J.E."/>
            <person name="Pandelia M.E."/>
            <person name="Turnbaugh P.J."/>
            <person name="Balskus E.P."/>
        </authorList>
    </citation>
    <scope>NUCLEOTIDE SEQUENCE [LARGE SCALE GENOMIC DNA]</scope>
    <source>
        <strain evidence="6 8">DSM 16107</strain>
    </source>
</reference>
<dbReference type="PANTHER" id="PTHR44688">
    <property type="entry name" value="DNA-BINDING TRANSCRIPTIONAL ACTIVATOR DEVR_DOSR"/>
    <property type="match status" value="1"/>
</dbReference>
<evidence type="ECO:0000256" key="4">
    <source>
        <dbReference type="SAM" id="Phobius"/>
    </source>
</evidence>
<feature type="transmembrane region" description="Helical" evidence="4">
    <location>
        <begin position="43"/>
        <end position="64"/>
    </location>
</feature>
<reference evidence="9" key="2">
    <citation type="submission" date="2018-05" db="EMBL/GenBank/DDBJ databases">
        <title>Genome Sequencing of selected type strains of the family Eggerthellaceae.</title>
        <authorList>
            <person name="Danylec N."/>
            <person name="Stoll D.A."/>
            <person name="Doetsch A."/>
            <person name="Huch M."/>
        </authorList>
    </citation>
    <scope>NUCLEOTIDE SEQUENCE [LARGE SCALE GENOMIC DNA]</scope>
    <source>
        <strain evidence="9">DSM 16107</strain>
    </source>
</reference>
<proteinExistence type="predicted"/>
<comment type="caution">
    <text evidence="7">The sequence shown here is derived from an EMBL/GenBank/DDBJ whole genome shotgun (WGS) entry which is preliminary data.</text>
</comment>
<dbReference type="SUPFAM" id="SSF46894">
    <property type="entry name" value="C-terminal effector domain of the bipartite response regulators"/>
    <property type="match status" value="1"/>
</dbReference>
<dbReference type="PROSITE" id="PS50043">
    <property type="entry name" value="HTH_LUXR_2"/>
    <property type="match status" value="1"/>
</dbReference>
<dbReference type="PANTHER" id="PTHR44688:SF16">
    <property type="entry name" value="DNA-BINDING TRANSCRIPTIONAL ACTIVATOR DEVR_DOSR"/>
    <property type="match status" value="1"/>
</dbReference>
<dbReference type="RefSeq" id="WP_114544990.1">
    <property type="nucleotide sequence ID" value="NZ_PPTT01000002.1"/>
</dbReference>
<evidence type="ECO:0000313" key="8">
    <source>
        <dbReference type="Proteomes" id="UP000253817"/>
    </source>
</evidence>
<feature type="transmembrane region" description="Helical" evidence="4">
    <location>
        <begin position="227"/>
        <end position="247"/>
    </location>
</feature>
<sequence>MAREQGAASWLYIGRGLYLATLLLVLSPTPSLGGGFTDEGALVATRFAFFCALACSACLTTLLYRRLSPVRLHSGVIVAAMAVEIVGGLGYPLTAAGVLPQQFLAVDLLLSALVLPVIDLAWSEAYAQLPLRTIISRTAGSLALAVVVLALVQVLPPAWSFAFMKLLPLGSVLLIIVLRRSPSVPPYQAPSWNVRTMQPSWKFLAGIFCALAASAILPGSAEAGGFISWWSIIGGNAVAAVLILLLLASKRQGDFQKALMVFVGIMAVCYALSGLFIGADSGTTSTPFKVAQHCVILATQQCVSIAMWFVLLDIAQKTRVSPFLICGLGLIAGELGRAAGTGIGMAAPLDPAALSILALLMLVPSMYFFATSDQPKEVIVNAEEVLQRRLDRMADTAGLTAREREILELWVTGHRLDYVAEALFISKNTVKTHLRHIYQKTQTGNKEELLVLFEQQA</sequence>
<feature type="transmembrane region" description="Helical" evidence="4">
    <location>
        <begin position="199"/>
        <end position="221"/>
    </location>
</feature>
<evidence type="ECO:0000256" key="2">
    <source>
        <dbReference type="ARBA" id="ARBA00023125"/>
    </source>
</evidence>
<dbReference type="Pfam" id="PF00196">
    <property type="entry name" value="GerE"/>
    <property type="match status" value="1"/>
</dbReference>
<keyword evidence="8" id="KW-1185">Reference proteome</keyword>
<organism evidence="7 9">
    <name type="scientific">Eggerthella sinensis</name>
    <dbReference type="NCBI Taxonomy" id="242230"/>
    <lineage>
        <taxon>Bacteria</taxon>
        <taxon>Bacillati</taxon>
        <taxon>Actinomycetota</taxon>
        <taxon>Coriobacteriia</taxon>
        <taxon>Eggerthellales</taxon>
        <taxon>Eggerthellaceae</taxon>
        <taxon>Eggerthella</taxon>
    </lineage>
</organism>
<evidence type="ECO:0000313" key="9">
    <source>
        <dbReference type="Proteomes" id="UP000270112"/>
    </source>
</evidence>
<feature type="transmembrane region" description="Helical" evidence="4">
    <location>
        <begin position="103"/>
        <end position="122"/>
    </location>
</feature>
<feature type="transmembrane region" description="Helical" evidence="4">
    <location>
        <begin position="76"/>
        <end position="97"/>
    </location>
</feature>
<evidence type="ECO:0000256" key="3">
    <source>
        <dbReference type="ARBA" id="ARBA00023163"/>
    </source>
</evidence>
<keyword evidence="2" id="KW-0238">DNA-binding</keyword>
<evidence type="ECO:0000313" key="6">
    <source>
        <dbReference type="EMBL" id="RDB71483.1"/>
    </source>
</evidence>
<keyword evidence="4" id="KW-1133">Transmembrane helix</keyword>
<dbReference type="OrthoDB" id="3170503at2"/>
<reference evidence="7" key="3">
    <citation type="journal article" date="2019" name="Microbiol. Resour. Announc.">
        <title>Draft Genome Sequences of Type Strains of Gordonibacter faecihominis, Paraeggerthella hongkongensis, Parvibacter caecicola,Slackia equolifaciens, Slackia faecicanis, and Slackia isoflavoniconvertens.</title>
        <authorList>
            <person name="Danylec N."/>
            <person name="Stoll D.A."/>
            <person name="Dotsch A."/>
            <person name="Huch M."/>
        </authorList>
    </citation>
    <scope>NUCLEOTIDE SEQUENCE</scope>
    <source>
        <strain evidence="7">DSM 16107</strain>
    </source>
</reference>
<keyword evidence="4" id="KW-0812">Transmembrane</keyword>
<evidence type="ECO:0000313" key="7">
    <source>
        <dbReference type="EMBL" id="RNM41249.1"/>
    </source>
</evidence>
<dbReference type="InterPro" id="IPR016032">
    <property type="entry name" value="Sig_transdc_resp-reg_C-effctor"/>
</dbReference>
<dbReference type="GO" id="GO:0003677">
    <property type="term" value="F:DNA binding"/>
    <property type="evidence" value="ECO:0007669"/>
    <property type="project" value="UniProtKB-KW"/>
</dbReference>
<dbReference type="SMART" id="SM00421">
    <property type="entry name" value="HTH_LUXR"/>
    <property type="match status" value="1"/>
</dbReference>
<dbReference type="InterPro" id="IPR036388">
    <property type="entry name" value="WH-like_DNA-bd_sf"/>
</dbReference>
<gene>
    <name evidence="6" type="ORF">C1876_01665</name>
    <name evidence="7" type="ORF">DMP09_10515</name>
</gene>
<protein>
    <recommendedName>
        <fullName evidence="5">HTH luxR-type domain-containing protein</fullName>
    </recommendedName>
</protein>
<feature type="transmembrane region" description="Helical" evidence="4">
    <location>
        <begin position="323"/>
        <end position="346"/>
    </location>
</feature>
<keyword evidence="3" id="KW-0804">Transcription</keyword>
<dbReference type="AlphaFoldDB" id="A0A3N0IW72"/>
<accession>A0A3N0IW72</accession>
<dbReference type="Proteomes" id="UP000270112">
    <property type="component" value="Unassembled WGS sequence"/>
</dbReference>
<dbReference type="Gene3D" id="1.10.10.10">
    <property type="entry name" value="Winged helix-like DNA-binding domain superfamily/Winged helix DNA-binding domain"/>
    <property type="match status" value="1"/>
</dbReference>
<dbReference type="CDD" id="cd06170">
    <property type="entry name" value="LuxR_C_like"/>
    <property type="match status" value="1"/>
</dbReference>
<dbReference type="PRINTS" id="PR00038">
    <property type="entry name" value="HTHLUXR"/>
</dbReference>
<feature type="domain" description="HTH luxR-type" evidence="5">
    <location>
        <begin position="392"/>
        <end position="457"/>
    </location>
</feature>
<feature type="transmembrane region" description="Helical" evidence="4">
    <location>
        <begin position="158"/>
        <end position="178"/>
    </location>
</feature>
<evidence type="ECO:0000256" key="1">
    <source>
        <dbReference type="ARBA" id="ARBA00023015"/>
    </source>
</evidence>
<dbReference type="InterPro" id="IPR000792">
    <property type="entry name" value="Tscrpt_reg_LuxR_C"/>
</dbReference>
<dbReference type="EMBL" id="PPTT01000002">
    <property type="protein sequence ID" value="RDB71483.1"/>
    <property type="molecule type" value="Genomic_DNA"/>
</dbReference>
<name>A0A3N0IW72_9ACTN</name>
<feature type="transmembrane region" description="Helical" evidence="4">
    <location>
        <begin position="134"/>
        <end position="152"/>
    </location>
</feature>